<keyword evidence="2" id="KW-1185">Reference proteome</keyword>
<protein>
    <submittedName>
        <fullName evidence="1">Uncharacterized protein</fullName>
    </submittedName>
</protein>
<name>A0A383VF88_TETOB</name>
<dbReference type="Proteomes" id="UP000256970">
    <property type="component" value="Unassembled WGS sequence"/>
</dbReference>
<proteinExistence type="predicted"/>
<dbReference type="EMBL" id="FNXT01000334">
    <property type="protein sequence ID" value="SZX63603.1"/>
    <property type="molecule type" value="Genomic_DNA"/>
</dbReference>
<organism evidence="1 2">
    <name type="scientific">Tetradesmus obliquus</name>
    <name type="common">Green alga</name>
    <name type="synonym">Acutodesmus obliquus</name>
    <dbReference type="NCBI Taxonomy" id="3088"/>
    <lineage>
        <taxon>Eukaryota</taxon>
        <taxon>Viridiplantae</taxon>
        <taxon>Chlorophyta</taxon>
        <taxon>core chlorophytes</taxon>
        <taxon>Chlorophyceae</taxon>
        <taxon>CS clade</taxon>
        <taxon>Sphaeropleales</taxon>
        <taxon>Scenedesmaceae</taxon>
        <taxon>Tetradesmus</taxon>
    </lineage>
</organism>
<dbReference type="Gene3D" id="3.10.20.30">
    <property type="match status" value="1"/>
</dbReference>
<reference evidence="1 2" key="1">
    <citation type="submission" date="2016-10" db="EMBL/GenBank/DDBJ databases">
        <authorList>
            <person name="Cai Z."/>
        </authorList>
    </citation>
    <scope>NUCLEOTIDE SEQUENCE [LARGE SCALE GENOMIC DNA]</scope>
</reference>
<evidence type="ECO:0000313" key="1">
    <source>
        <dbReference type="EMBL" id="SZX63603.1"/>
    </source>
</evidence>
<sequence length="149" mass="16782">MALRALGKQLMGPLATSWVRCSSSTPTVFDKMVQIFVIDKSGVRHTVRGIEGSNLATTLQEYGQFNNDNFMPHVFDPAYADCHVYVQGDYLDKLTPLDATEEADQQRLVEHYVRGHARDNSRLGYYIKLSPQLNGMTVALGDVELWETQ</sequence>
<evidence type="ECO:0000313" key="2">
    <source>
        <dbReference type="Proteomes" id="UP000256970"/>
    </source>
</evidence>
<dbReference type="STRING" id="3088.A0A383VF88"/>
<dbReference type="AlphaFoldDB" id="A0A383VF88"/>
<gene>
    <name evidence="1" type="ORF">BQ4739_LOCUS4159</name>
</gene>
<accession>A0A383VF88</accession>
<dbReference type="InterPro" id="IPR012675">
    <property type="entry name" value="Beta-grasp_dom_sf"/>
</dbReference>